<comment type="similarity">
    <text evidence="2">Belongs to the CEP162 family.</text>
</comment>
<dbReference type="InterPro" id="IPR038774">
    <property type="entry name" value="CEP162-like"/>
</dbReference>
<dbReference type="KEGG" id="lenr:94172724"/>
<comment type="subcellular location">
    <subcellularLocation>
        <location evidence="1">Cytoplasm</location>
        <location evidence="1">Cytoskeleton</location>
        <location evidence="1">Microtubule organizing center</location>
        <location evidence="1">Centrosome</location>
        <location evidence="1">Centriole</location>
    </subcellularLocation>
</comment>
<dbReference type="Proteomes" id="UP000674179">
    <property type="component" value="Chromosome 23"/>
</dbReference>
<dbReference type="AlphaFoldDB" id="A0A836GTU4"/>
<evidence type="ECO:0000256" key="9">
    <source>
        <dbReference type="SAM" id="Coils"/>
    </source>
</evidence>
<evidence type="ECO:0000256" key="8">
    <source>
        <dbReference type="ARBA" id="ARBA00023212"/>
    </source>
</evidence>
<protein>
    <recommendedName>
        <fullName evidence="3">Centrosomal protein of 162 kDa</fullName>
    </recommendedName>
</protein>
<evidence type="ECO:0000256" key="3">
    <source>
        <dbReference type="ARBA" id="ARBA00021406"/>
    </source>
</evidence>
<feature type="coiled-coil region" evidence="9">
    <location>
        <begin position="572"/>
        <end position="615"/>
    </location>
</feature>
<dbReference type="RefSeq" id="XP_067693002.1">
    <property type="nucleotide sequence ID" value="XM_067837214.1"/>
</dbReference>
<feature type="coiled-coil region" evidence="9">
    <location>
        <begin position="96"/>
        <end position="197"/>
    </location>
</feature>
<keyword evidence="6" id="KW-0970">Cilium biogenesis/degradation</keyword>
<dbReference type="GeneID" id="94172724"/>
<keyword evidence="8" id="KW-0206">Cytoskeleton</keyword>
<dbReference type="GO" id="GO:0060271">
    <property type="term" value="P:cilium assembly"/>
    <property type="evidence" value="ECO:0007669"/>
    <property type="project" value="TreeGrafter"/>
</dbReference>
<gene>
    <name evidence="11" type="ORF">CUR178_05525</name>
</gene>
<accession>A0A836GTU4</accession>
<keyword evidence="4" id="KW-0963">Cytoplasm</keyword>
<comment type="caution">
    <text evidence="11">The sequence shown here is derived from an EMBL/GenBank/DDBJ whole genome shotgun (WGS) entry which is preliminary data.</text>
</comment>
<dbReference type="OrthoDB" id="2157184at2759"/>
<evidence type="ECO:0000313" key="11">
    <source>
        <dbReference type="EMBL" id="KAG5478944.1"/>
    </source>
</evidence>
<dbReference type="GO" id="GO:0005879">
    <property type="term" value="C:axonemal microtubule"/>
    <property type="evidence" value="ECO:0007669"/>
    <property type="project" value="TreeGrafter"/>
</dbReference>
<name>A0A836GTU4_LEIEN</name>
<evidence type="ECO:0000256" key="5">
    <source>
        <dbReference type="ARBA" id="ARBA00022701"/>
    </source>
</evidence>
<evidence type="ECO:0000256" key="4">
    <source>
        <dbReference type="ARBA" id="ARBA00022490"/>
    </source>
</evidence>
<dbReference type="PANTHER" id="PTHR34031:SF1">
    <property type="entry name" value="CENTROSOMAL PROTEIN OF 162 KDA"/>
    <property type="match status" value="1"/>
</dbReference>
<evidence type="ECO:0000256" key="2">
    <source>
        <dbReference type="ARBA" id="ARBA00009485"/>
    </source>
</evidence>
<evidence type="ECO:0000256" key="7">
    <source>
        <dbReference type="ARBA" id="ARBA00023054"/>
    </source>
</evidence>
<keyword evidence="7 9" id="KW-0175">Coiled coil</keyword>
<keyword evidence="5" id="KW-0493">Microtubule</keyword>
<keyword evidence="12" id="KW-1185">Reference proteome</keyword>
<proteinExistence type="inferred from homology"/>
<feature type="coiled-coil region" evidence="9">
    <location>
        <begin position="237"/>
        <end position="292"/>
    </location>
</feature>
<evidence type="ECO:0000313" key="12">
    <source>
        <dbReference type="Proteomes" id="UP000674179"/>
    </source>
</evidence>
<sequence>MPLPSHSSDLAADAAIELLDSMGSKVRNASASSGSFISLASGCKDSSDVAPALSVGAETAGPAREVPTRTSTGLTGDSLTTRANPHGNFDTVRKEMETQERIIVTLQRDNEALLREKKDIASRYKQLEHDLEHLEAKHSLLLSAQQDFTTRSNMHTANDSAKIANLQAHVEELQAALEAEKRQCAMLLQERNDLARSKSATPIRADNADIVNVALLREQRIKIEDTAAKLRECQRIHSIQNDTINALNSEVARLESERRISHSRENNLLREVDDLRTQVRNLESALQESKGSINELISSCQASTVDTQRLRKQESRIRLLETALLEKDEFTKKAMEKLRAETKEVCLRYQDTIAELQQRLEVPKDDPELRRRIRVLERENLELRRTIGSAAVSPAVESGEPVKKVSIEPNQHTDTTTNSDKHEVQALRSPALHGPEAAHLQSVIERLRADICEHRQRNSALQEKLDRIHAEWDARLAEMKTNFALQIQTLRTAHNEELSRLEASHQSQLLEISKSAKADNGAGLTARLSQIVEEKGYDASLVAIAERLCFLEKLYSQKEEEKAHELLEMKRVVELEKKILKEKTELMLEQKNTQIKRFQVQLDELLAALSILQATS</sequence>
<feature type="region of interest" description="Disordered" evidence="10">
    <location>
        <begin position="55"/>
        <end position="88"/>
    </location>
</feature>
<dbReference type="PANTHER" id="PTHR34031">
    <property type="entry name" value="CENTROSOMAL PROTEIN OF 162 KDA"/>
    <property type="match status" value="1"/>
</dbReference>
<reference evidence="11 12" key="1">
    <citation type="submission" date="2021-02" db="EMBL/GenBank/DDBJ databases">
        <title>Leishmania (Mundinia) enrietti genome sequencing and assembly.</title>
        <authorList>
            <person name="Almutairi H."/>
            <person name="Gatherer D."/>
        </authorList>
    </citation>
    <scope>NUCLEOTIDE SEQUENCE [LARGE SCALE GENOMIC DNA]</scope>
    <source>
        <strain evidence="11">CUR178</strain>
    </source>
</reference>
<evidence type="ECO:0000256" key="10">
    <source>
        <dbReference type="SAM" id="MobiDB-lite"/>
    </source>
</evidence>
<feature type="compositionally biased region" description="Low complexity" evidence="10">
    <location>
        <begin position="68"/>
        <end position="82"/>
    </location>
</feature>
<dbReference type="GO" id="GO:0005814">
    <property type="term" value="C:centriole"/>
    <property type="evidence" value="ECO:0007669"/>
    <property type="project" value="UniProtKB-SubCell"/>
</dbReference>
<dbReference type="EMBL" id="JAFHKP010000023">
    <property type="protein sequence ID" value="KAG5478944.1"/>
    <property type="molecule type" value="Genomic_DNA"/>
</dbReference>
<evidence type="ECO:0000256" key="6">
    <source>
        <dbReference type="ARBA" id="ARBA00022794"/>
    </source>
</evidence>
<organism evidence="11 12">
    <name type="scientific">Leishmania enriettii</name>
    <dbReference type="NCBI Taxonomy" id="5663"/>
    <lineage>
        <taxon>Eukaryota</taxon>
        <taxon>Discoba</taxon>
        <taxon>Euglenozoa</taxon>
        <taxon>Kinetoplastea</taxon>
        <taxon>Metakinetoplastina</taxon>
        <taxon>Trypanosomatida</taxon>
        <taxon>Trypanosomatidae</taxon>
        <taxon>Leishmaniinae</taxon>
        <taxon>Leishmania</taxon>
    </lineage>
</organism>
<evidence type="ECO:0000256" key="1">
    <source>
        <dbReference type="ARBA" id="ARBA00004114"/>
    </source>
</evidence>